<name>A0AAE3K8X3_9EURY</name>
<proteinExistence type="predicted"/>
<dbReference type="SUPFAM" id="SSF110849">
    <property type="entry name" value="ParB/Sulfiredoxin"/>
    <property type="match status" value="1"/>
</dbReference>
<accession>A0AAE3K8X3</accession>
<dbReference type="AlphaFoldDB" id="A0AAE3K8X3"/>
<gene>
    <name evidence="1" type="ORF">AArcSt2_11050</name>
</gene>
<dbReference type="RefSeq" id="WP_250584626.1">
    <property type="nucleotide sequence ID" value="NZ_JAKRVX010000004.1"/>
</dbReference>
<evidence type="ECO:0000313" key="2">
    <source>
        <dbReference type="Proteomes" id="UP001203207"/>
    </source>
</evidence>
<evidence type="ECO:0008006" key="3">
    <source>
        <dbReference type="Google" id="ProtNLM"/>
    </source>
</evidence>
<comment type="caution">
    <text evidence="1">The sequence shown here is derived from an EMBL/GenBank/DDBJ whole genome shotgun (WGS) entry which is preliminary data.</text>
</comment>
<dbReference type="InterPro" id="IPR036086">
    <property type="entry name" value="ParB/Sulfiredoxin_sf"/>
</dbReference>
<sequence length="235" mass="27823">MNFTENIVNTRKIIGYQLTKFLLEKNNCAPLLPYKLYWISPKKIKNKPVKSPSTSWILPTDIVGGDWDLDTVPFESDVVYRSFEEHFVNNVRWEDTDYYEFMCEQVENSGSYKKIKNKSNLIKRCTHLDQLYNSIKKYGYRPQKQITQNKIESLDTEALLPPERKEITVHVSRNGEFLWSGGAHRLSIVKLLEIDRIPVRIRTRHTEWQKIRDQMYVGNTHGIEQYVNHPDILFQ</sequence>
<dbReference type="Proteomes" id="UP001203207">
    <property type="component" value="Unassembled WGS sequence"/>
</dbReference>
<reference evidence="1" key="1">
    <citation type="journal article" date="2022" name="Syst. Appl. Microbiol.">
        <title>Natronocalculus amylovorans gen. nov., sp. nov., and Natranaeroarchaeum aerophilus sp. nov., dominant culturable amylolytic natronoarchaea from hypersaline soda lakes in southwestern Siberia.</title>
        <authorList>
            <person name="Sorokin D.Y."/>
            <person name="Elcheninov A.G."/>
            <person name="Khizhniak T.V."/>
            <person name="Koenen M."/>
            <person name="Bale N.J."/>
            <person name="Damste J.S.S."/>
            <person name="Kublanov I.V."/>
        </authorList>
    </citation>
    <scope>NUCLEOTIDE SEQUENCE</scope>
    <source>
        <strain evidence="1">AArc-St2</strain>
    </source>
</reference>
<evidence type="ECO:0000313" key="1">
    <source>
        <dbReference type="EMBL" id="MCL9817481.1"/>
    </source>
</evidence>
<protein>
    <recommendedName>
        <fullName evidence="3">ParB/Sulfiredoxin domain-containing protein</fullName>
    </recommendedName>
</protein>
<reference evidence="1" key="2">
    <citation type="submission" date="2022-02" db="EMBL/GenBank/DDBJ databases">
        <authorList>
            <person name="Elcheninov A.G."/>
            <person name="Sorokin D.Y."/>
            <person name="Kublanov I.V."/>
        </authorList>
    </citation>
    <scope>NUCLEOTIDE SEQUENCE</scope>
    <source>
        <strain evidence="1">AArc-St2</strain>
    </source>
</reference>
<keyword evidence="2" id="KW-1185">Reference proteome</keyword>
<dbReference type="EMBL" id="JAKRVX010000004">
    <property type="protein sequence ID" value="MCL9817481.1"/>
    <property type="molecule type" value="Genomic_DNA"/>
</dbReference>
<organism evidence="1 2">
    <name type="scientific">Natronocalculus amylovorans</name>
    <dbReference type="NCBI Taxonomy" id="2917812"/>
    <lineage>
        <taxon>Archaea</taxon>
        <taxon>Methanobacteriati</taxon>
        <taxon>Methanobacteriota</taxon>
        <taxon>Stenosarchaea group</taxon>
        <taxon>Halobacteria</taxon>
        <taxon>Halobacteriales</taxon>
        <taxon>Haloferacaceae</taxon>
        <taxon>Natronocalculus</taxon>
    </lineage>
</organism>